<dbReference type="AlphaFoldDB" id="A0A939BPD4"/>
<keyword evidence="2" id="KW-0472">Membrane</keyword>
<evidence type="ECO:0000313" key="4">
    <source>
        <dbReference type="Proteomes" id="UP000774000"/>
    </source>
</evidence>
<dbReference type="EMBL" id="JAFBDQ010000007">
    <property type="protein sequence ID" value="MBM7556897.1"/>
    <property type="molecule type" value="Genomic_DNA"/>
</dbReference>
<evidence type="ECO:0000256" key="1">
    <source>
        <dbReference type="SAM" id="MobiDB-lite"/>
    </source>
</evidence>
<gene>
    <name evidence="3" type="ORF">JOC47_001748</name>
</gene>
<organism evidence="3 4">
    <name type="scientific">Halanaerobacter jeridensis</name>
    <dbReference type="NCBI Taxonomy" id="706427"/>
    <lineage>
        <taxon>Bacteria</taxon>
        <taxon>Bacillati</taxon>
        <taxon>Bacillota</taxon>
        <taxon>Clostridia</taxon>
        <taxon>Halanaerobiales</taxon>
        <taxon>Halobacteroidaceae</taxon>
        <taxon>Halanaerobacter</taxon>
    </lineage>
</organism>
<keyword evidence="4" id="KW-1185">Reference proteome</keyword>
<evidence type="ECO:0000313" key="3">
    <source>
        <dbReference type="EMBL" id="MBM7556897.1"/>
    </source>
</evidence>
<evidence type="ECO:0000256" key="2">
    <source>
        <dbReference type="SAM" id="Phobius"/>
    </source>
</evidence>
<reference evidence="3" key="1">
    <citation type="submission" date="2021-01" db="EMBL/GenBank/DDBJ databases">
        <title>Genomic Encyclopedia of Type Strains, Phase IV (KMG-IV): sequencing the most valuable type-strain genomes for metagenomic binning, comparative biology and taxonomic classification.</title>
        <authorList>
            <person name="Goeker M."/>
        </authorList>
    </citation>
    <scope>NUCLEOTIDE SEQUENCE</scope>
    <source>
        <strain evidence="3">DSM 23230</strain>
    </source>
</reference>
<feature type="region of interest" description="Disordered" evidence="1">
    <location>
        <begin position="99"/>
        <end position="129"/>
    </location>
</feature>
<comment type="caution">
    <text evidence="3">The sequence shown here is derived from an EMBL/GenBank/DDBJ whole genome shotgun (WGS) entry which is preliminary data.</text>
</comment>
<proteinExistence type="predicted"/>
<sequence length="212" mass="24006">MDFKSIFSSRLMPQLFLYLIIGLVIIAGIIVLTYEIMDIVKLQQSVSQYEQNIEQRVVALNKHLESDNKGSMGQEEEESGTKDAVMNLAQLEESGAIDPFQPRLEKEKSNQTQNKGNDVDNSKTTDQNNQEKIRPIGIKLVGLLVNPKVRIAILKMKDGHNEMVHEGEMINNFVVKKIMPERVIIMPVVKNKTSEIERLAQEFVLKLGGEDN</sequence>
<keyword evidence="2" id="KW-0812">Transmembrane</keyword>
<dbReference type="Proteomes" id="UP000774000">
    <property type="component" value="Unassembled WGS sequence"/>
</dbReference>
<feature type="transmembrane region" description="Helical" evidence="2">
    <location>
        <begin position="15"/>
        <end position="34"/>
    </location>
</feature>
<keyword evidence="2" id="KW-1133">Transmembrane helix</keyword>
<protein>
    <submittedName>
        <fullName evidence="3">Tfp pilus assembly protein PilP</fullName>
    </submittedName>
</protein>
<accession>A0A939BPD4</accession>
<feature type="compositionally biased region" description="Basic and acidic residues" evidence="1">
    <location>
        <begin position="117"/>
        <end position="129"/>
    </location>
</feature>
<name>A0A939BPD4_9FIRM</name>
<dbReference type="RefSeq" id="WP_204701664.1">
    <property type="nucleotide sequence ID" value="NZ_JAFBDQ010000007.1"/>
</dbReference>